<dbReference type="AlphaFoldDB" id="A0A512LBZ0"/>
<comment type="caution">
    <text evidence="2">The sequence shown here is derived from an EMBL/GenBank/DDBJ whole genome shotgun (WGS) entry which is preliminary data.</text>
</comment>
<feature type="compositionally biased region" description="Polar residues" evidence="1">
    <location>
        <begin position="13"/>
        <end position="23"/>
    </location>
</feature>
<evidence type="ECO:0000313" key="3">
    <source>
        <dbReference type="Proteomes" id="UP000321337"/>
    </source>
</evidence>
<gene>
    <name evidence="2" type="ORF">TPL01_31470</name>
</gene>
<accession>A0A512LBZ0</accession>
<proteinExistence type="predicted"/>
<sequence>MHCTGVTCRMPPQTGSSPGTTKTLPGRTAAFLQDTSIDRLFTESDWSNTIRFSFKNWMASGVGALNPAVLSNFQVCCLTYRLTGRGVEVQREVGQTWMCLPLVPVDA</sequence>
<organism evidence="2 3">
    <name type="scientific">Sulfuriferula plumbiphila</name>
    <dbReference type="NCBI Taxonomy" id="171865"/>
    <lineage>
        <taxon>Bacteria</taxon>
        <taxon>Pseudomonadati</taxon>
        <taxon>Pseudomonadota</taxon>
        <taxon>Betaproteobacteria</taxon>
        <taxon>Nitrosomonadales</taxon>
        <taxon>Sulfuricellaceae</taxon>
        <taxon>Sulfuriferula</taxon>
    </lineage>
</organism>
<name>A0A512LBZ0_9PROT</name>
<reference evidence="2 3" key="1">
    <citation type="submission" date="2019-07" db="EMBL/GenBank/DDBJ databases">
        <title>Whole genome shotgun sequence of Thiobacillus plumbophilus NBRC 107929.</title>
        <authorList>
            <person name="Hosoyama A."/>
            <person name="Uohara A."/>
            <person name="Ohji S."/>
            <person name="Ichikawa N."/>
        </authorList>
    </citation>
    <scope>NUCLEOTIDE SEQUENCE [LARGE SCALE GENOMIC DNA]</scope>
    <source>
        <strain evidence="2 3">NBRC 107929</strain>
    </source>
</reference>
<keyword evidence="3" id="KW-1185">Reference proteome</keyword>
<protein>
    <submittedName>
        <fullName evidence="2">Uncharacterized protein</fullName>
    </submittedName>
</protein>
<dbReference type="Proteomes" id="UP000321337">
    <property type="component" value="Unassembled WGS sequence"/>
</dbReference>
<dbReference type="EMBL" id="BKAD01000043">
    <property type="protein sequence ID" value="GEP32009.1"/>
    <property type="molecule type" value="Genomic_DNA"/>
</dbReference>
<evidence type="ECO:0000256" key="1">
    <source>
        <dbReference type="SAM" id="MobiDB-lite"/>
    </source>
</evidence>
<feature type="region of interest" description="Disordered" evidence="1">
    <location>
        <begin position="1"/>
        <end position="24"/>
    </location>
</feature>
<evidence type="ECO:0000313" key="2">
    <source>
        <dbReference type="EMBL" id="GEP32009.1"/>
    </source>
</evidence>